<feature type="domain" description="ABC transmembrane type-1" evidence="9">
    <location>
        <begin position="89"/>
        <end position="280"/>
    </location>
</feature>
<dbReference type="GO" id="GO:0055085">
    <property type="term" value="P:transmembrane transport"/>
    <property type="evidence" value="ECO:0007669"/>
    <property type="project" value="InterPro"/>
</dbReference>
<proteinExistence type="inferred from homology"/>
<feature type="compositionally biased region" description="Basic residues" evidence="8">
    <location>
        <begin position="10"/>
        <end position="23"/>
    </location>
</feature>
<dbReference type="PANTHER" id="PTHR32243:SF18">
    <property type="entry name" value="INNER MEMBRANE ABC TRANSPORTER PERMEASE PROTEIN YCJP"/>
    <property type="match status" value="1"/>
</dbReference>
<dbReference type="RefSeq" id="WP_181615821.1">
    <property type="nucleotide sequence ID" value="NZ_BAABAM010000010.1"/>
</dbReference>
<feature type="transmembrane region" description="Helical" evidence="7">
    <location>
        <begin position="30"/>
        <end position="54"/>
    </location>
</feature>
<dbReference type="SUPFAM" id="SSF161098">
    <property type="entry name" value="MetI-like"/>
    <property type="match status" value="1"/>
</dbReference>
<dbReference type="EMBL" id="JACDUR010000010">
    <property type="protein sequence ID" value="MBA2897106.1"/>
    <property type="molecule type" value="Genomic_DNA"/>
</dbReference>
<reference evidence="10 11" key="1">
    <citation type="submission" date="2020-07" db="EMBL/GenBank/DDBJ databases">
        <title>Genomic Encyclopedia of Type Strains, Phase IV (KMG-IV): sequencing the most valuable type-strain genomes for metagenomic binning, comparative biology and taxonomic classification.</title>
        <authorList>
            <person name="Goeker M."/>
        </authorList>
    </citation>
    <scope>NUCLEOTIDE SEQUENCE [LARGE SCALE GENOMIC DNA]</scope>
    <source>
        <strain evidence="10 11">DSM 45533</strain>
    </source>
</reference>
<evidence type="ECO:0000256" key="5">
    <source>
        <dbReference type="ARBA" id="ARBA00022989"/>
    </source>
</evidence>
<accession>A0A7W0CTK2</accession>
<dbReference type="AlphaFoldDB" id="A0A7W0CTK2"/>
<evidence type="ECO:0000259" key="9">
    <source>
        <dbReference type="PROSITE" id="PS50928"/>
    </source>
</evidence>
<dbReference type="PROSITE" id="PS50928">
    <property type="entry name" value="ABC_TM1"/>
    <property type="match status" value="1"/>
</dbReference>
<name>A0A7W0CTK2_9ACTN</name>
<keyword evidence="3" id="KW-1003">Cell membrane</keyword>
<dbReference type="GO" id="GO:0005886">
    <property type="term" value="C:plasma membrane"/>
    <property type="evidence" value="ECO:0007669"/>
    <property type="project" value="UniProtKB-SubCell"/>
</dbReference>
<comment type="similarity">
    <text evidence="7">Belongs to the binding-protein-dependent transport system permease family.</text>
</comment>
<keyword evidence="5 7" id="KW-1133">Transmembrane helix</keyword>
<feature type="transmembrane region" description="Helical" evidence="7">
    <location>
        <begin position="201"/>
        <end position="226"/>
    </location>
</feature>
<keyword evidence="6 7" id="KW-0472">Membrane</keyword>
<dbReference type="CDD" id="cd06261">
    <property type="entry name" value="TM_PBP2"/>
    <property type="match status" value="1"/>
</dbReference>
<dbReference type="InterPro" id="IPR000515">
    <property type="entry name" value="MetI-like"/>
</dbReference>
<evidence type="ECO:0000256" key="7">
    <source>
        <dbReference type="RuleBase" id="RU363032"/>
    </source>
</evidence>
<gene>
    <name evidence="10" type="ORF">HNR30_008502</name>
</gene>
<feature type="transmembrane region" description="Helical" evidence="7">
    <location>
        <begin position="124"/>
        <end position="145"/>
    </location>
</feature>
<evidence type="ECO:0000256" key="2">
    <source>
        <dbReference type="ARBA" id="ARBA00022448"/>
    </source>
</evidence>
<evidence type="ECO:0000256" key="6">
    <source>
        <dbReference type="ARBA" id="ARBA00023136"/>
    </source>
</evidence>
<evidence type="ECO:0000256" key="1">
    <source>
        <dbReference type="ARBA" id="ARBA00004651"/>
    </source>
</evidence>
<comment type="caution">
    <text evidence="10">The sequence shown here is derived from an EMBL/GenBank/DDBJ whole genome shotgun (WGS) entry which is preliminary data.</text>
</comment>
<keyword evidence="10" id="KW-0762">Sugar transport</keyword>
<evidence type="ECO:0000256" key="4">
    <source>
        <dbReference type="ARBA" id="ARBA00022692"/>
    </source>
</evidence>
<comment type="subcellular location">
    <subcellularLocation>
        <location evidence="1 7">Cell membrane</location>
        <topology evidence="1 7">Multi-pass membrane protein</topology>
    </subcellularLocation>
</comment>
<dbReference type="InterPro" id="IPR035906">
    <property type="entry name" value="MetI-like_sf"/>
</dbReference>
<evidence type="ECO:0000313" key="11">
    <source>
        <dbReference type="Proteomes" id="UP000530928"/>
    </source>
</evidence>
<protein>
    <submittedName>
        <fullName evidence="10">Multiple sugar transport system permease protein</fullName>
    </submittedName>
</protein>
<dbReference type="Proteomes" id="UP000530928">
    <property type="component" value="Unassembled WGS sequence"/>
</dbReference>
<dbReference type="InterPro" id="IPR050901">
    <property type="entry name" value="BP-dep_ABC_trans_perm"/>
</dbReference>
<sequence length="294" mass="32469">MATQTAPAPVRHRHVSTHRRRSRGMPRLKTTVIAAAAYLIGFFFLFPYLVMILISLRPQTELRSAVWFPERFDFSAITGFWSTGLAHNLTVSLQVAAGSTILVLLVALPAAYYTARHNFRGRNLFLVLVLVTQMFQPTAMVVGIYREFFTFGMVDSVISLILVNGGFNLAFAVWILNAYFSSIPRELEEAAFIDGNGRFGALFRVTLPLAMPGVITALIFTFIAAWNEFVVALTLATSPENQPLPVALQSYMGQYSVNWQELFAGSVIATIPVIILFALIERKVVGGLTAGSIK</sequence>
<dbReference type="Gene3D" id="1.10.3720.10">
    <property type="entry name" value="MetI-like"/>
    <property type="match status" value="1"/>
</dbReference>
<dbReference type="PANTHER" id="PTHR32243">
    <property type="entry name" value="MALTOSE TRANSPORT SYSTEM PERMEASE-RELATED"/>
    <property type="match status" value="1"/>
</dbReference>
<evidence type="ECO:0000256" key="8">
    <source>
        <dbReference type="SAM" id="MobiDB-lite"/>
    </source>
</evidence>
<evidence type="ECO:0000313" key="10">
    <source>
        <dbReference type="EMBL" id="MBA2897106.1"/>
    </source>
</evidence>
<feature type="transmembrane region" description="Helical" evidence="7">
    <location>
        <begin position="262"/>
        <end position="280"/>
    </location>
</feature>
<feature type="transmembrane region" description="Helical" evidence="7">
    <location>
        <begin position="91"/>
        <end position="112"/>
    </location>
</feature>
<feature type="transmembrane region" description="Helical" evidence="7">
    <location>
        <begin position="157"/>
        <end position="180"/>
    </location>
</feature>
<keyword evidence="2 7" id="KW-0813">Transport</keyword>
<dbReference type="Pfam" id="PF00528">
    <property type="entry name" value="BPD_transp_1"/>
    <property type="match status" value="1"/>
</dbReference>
<evidence type="ECO:0000256" key="3">
    <source>
        <dbReference type="ARBA" id="ARBA00022475"/>
    </source>
</evidence>
<keyword evidence="11" id="KW-1185">Reference proteome</keyword>
<keyword evidence="4 7" id="KW-0812">Transmembrane</keyword>
<feature type="region of interest" description="Disordered" evidence="8">
    <location>
        <begin position="1"/>
        <end position="23"/>
    </location>
</feature>
<organism evidence="10 11">
    <name type="scientific">Nonomuraea soli</name>
    <dbReference type="NCBI Taxonomy" id="1032476"/>
    <lineage>
        <taxon>Bacteria</taxon>
        <taxon>Bacillati</taxon>
        <taxon>Actinomycetota</taxon>
        <taxon>Actinomycetes</taxon>
        <taxon>Streptosporangiales</taxon>
        <taxon>Streptosporangiaceae</taxon>
        <taxon>Nonomuraea</taxon>
    </lineage>
</organism>